<accession>A0A934IUH1</accession>
<organism evidence="1 2">
    <name type="scientific">Acuticoccus mangrovi</name>
    <dbReference type="NCBI Taxonomy" id="2796142"/>
    <lineage>
        <taxon>Bacteria</taxon>
        <taxon>Pseudomonadati</taxon>
        <taxon>Pseudomonadota</taxon>
        <taxon>Alphaproteobacteria</taxon>
        <taxon>Hyphomicrobiales</taxon>
        <taxon>Amorphaceae</taxon>
        <taxon>Acuticoccus</taxon>
    </lineage>
</organism>
<comment type="caution">
    <text evidence="1">The sequence shown here is derived from an EMBL/GenBank/DDBJ whole genome shotgun (WGS) entry which is preliminary data.</text>
</comment>
<evidence type="ECO:0000313" key="1">
    <source>
        <dbReference type="EMBL" id="MBJ3778387.1"/>
    </source>
</evidence>
<name>A0A934IUH1_9HYPH</name>
<dbReference type="RefSeq" id="WP_198884281.1">
    <property type="nucleotide sequence ID" value="NZ_JAEKJA010000026.1"/>
</dbReference>
<dbReference type="EMBL" id="JAEKJA010000026">
    <property type="protein sequence ID" value="MBJ3778387.1"/>
    <property type="molecule type" value="Genomic_DNA"/>
</dbReference>
<proteinExistence type="predicted"/>
<reference evidence="1" key="1">
    <citation type="submission" date="2020-12" db="EMBL/GenBank/DDBJ databases">
        <title>Bacterial taxonomy.</title>
        <authorList>
            <person name="Pan X."/>
        </authorList>
    </citation>
    <scope>NUCLEOTIDE SEQUENCE</scope>
    <source>
        <strain evidence="1">B2012</strain>
    </source>
</reference>
<dbReference type="AlphaFoldDB" id="A0A934IUH1"/>
<protein>
    <recommendedName>
        <fullName evidence="3">DUF2946 domain-containing protein</fullName>
    </recommendedName>
</protein>
<gene>
    <name evidence="1" type="ORF">JCR33_21990</name>
</gene>
<keyword evidence="2" id="KW-1185">Reference proteome</keyword>
<sequence>MAALRAMREPLVALCILLSAFNLLLPAMNFAAAAANDAPICYGLGTPASTSSEEGPAGDGHFASCCFCAAVALAPGLPIEALPRETLPDGGAPTVARTIEAQRLAASTRIRAPPAS</sequence>
<evidence type="ECO:0000313" key="2">
    <source>
        <dbReference type="Proteomes" id="UP000609531"/>
    </source>
</evidence>
<evidence type="ECO:0008006" key="3">
    <source>
        <dbReference type="Google" id="ProtNLM"/>
    </source>
</evidence>
<dbReference type="Proteomes" id="UP000609531">
    <property type="component" value="Unassembled WGS sequence"/>
</dbReference>